<dbReference type="GO" id="GO:0020037">
    <property type="term" value="F:heme binding"/>
    <property type="evidence" value="ECO:0007669"/>
    <property type="project" value="InterPro"/>
</dbReference>
<dbReference type="Gene3D" id="1.10.420.10">
    <property type="entry name" value="Peroxidase, domain 2"/>
    <property type="match status" value="1"/>
</dbReference>
<keyword evidence="1" id="KW-0560">Oxidoreductase</keyword>
<dbReference type="GeneID" id="5887991"/>
<dbReference type="STRING" id="81824.A9UQ57"/>
<dbReference type="InterPro" id="IPR019793">
    <property type="entry name" value="Peroxidases_heam-ligand_BS"/>
</dbReference>
<dbReference type="InterPro" id="IPR002207">
    <property type="entry name" value="Peroxidase_I"/>
</dbReference>
<dbReference type="PROSITE" id="PS00435">
    <property type="entry name" value="PEROXIDASE_1"/>
    <property type="match status" value="1"/>
</dbReference>
<reference evidence="4 5" key="1">
    <citation type="journal article" date="2008" name="Nature">
        <title>The genome of the choanoflagellate Monosiga brevicollis and the origin of metazoans.</title>
        <authorList>
            <consortium name="JGI Sequencing"/>
            <person name="King N."/>
            <person name="Westbrook M.J."/>
            <person name="Young S.L."/>
            <person name="Kuo A."/>
            <person name="Abedin M."/>
            <person name="Chapman J."/>
            <person name="Fairclough S."/>
            <person name="Hellsten U."/>
            <person name="Isogai Y."/>
            <person name="Letunic I."/>
            <person name="Marr M."/>
            <person name="Pincus D."/>
            <person name="Putnam N."/>
            <person name="Rokas A."/>
            <person name="Wright K.J."/>
            <person name="Zuzow R."/>
            <person name="Dirks W."/>
            <person name="Good M."/>
            <person name="Goodstein D."/>
            <person name="Lemons D."/>
            <person name="Li W."/>
            <person name="Lyons J.B."/>
            <person name="Morris A."/>
            <person name="Nichols S."/>
            <person name="Richter D.J."/>
            <person name="Salamov A."/>
            <person name="Bork P."/>
            <person name="Lim W.A."/>
            <person name="Manning G."/>
            <person name="Miller W.T."/>
            <person name="McGinnis W."/>
            <person name="Shapiro H."/>
            <person name="Tjian R."/>
            <person name="Grigoriev I.V."/>
            <person name="Rokhsar D."/>
        </authorList>
    </citation>
    <scope>NUCLEOTIDE SEQUENCE [LARGE SCALE GENOMIC DNA]</scope>
    <source>
        <strain evidence="5">MX1 / ATCC 50154</strain>
    </source>
</reference>
<dbReference type="EMBL" id="CH991543">
    <property type="protein sequence ID" value="EDQ92537.1"/>
    <property type="molecule type" value="Genomic_DNA"/>
</dbReference>
<dbReference type="PRINTS" id="PR00458">
    <property type="entry name" value="PEROXIDASE"/>
</dbReference>
<dbReference type="Pfam" id="PF00141">
    <property type="entry name" value="peroxidase"/>
    <property type="match status" value="1"/>
</dbReference>
<dbReference type="Gene3D" id="1.10.520.10">
    <property type="match status" value="1"/>
</dbReference>
<dbReference type="PANTHER" id="PTHR31356">
    <property type="entry name" value="THYLAKOID LUMENAL 29 KDA PROTEIN, CHLOROPLASTIC-RELATED"/>
    <property type="match status" value="1"/>
</dbReference>
<dbReference type="RefSeq" id="XP_001742299.1">
    <property type="nucleotide sequence ID" value="XM_001742247.1"/>
</dbReference>
<evidence type="ECO:0000259" key="3">
    <source>
        <dbReference type="PROSITE" id="PS50873"/>
    </source>
</evidence>
<dbReference type="AlphaFoldDB" id="A9UQ57"/>
<dbReference type="SUPFAM" id="SSF48113">
    <property type="entry name" value="Heme-dependent peroxidases"/>
    <property type="match status" value="1"/>
</dbReference>
<evidence type="ECO:0000313" key="5">
    <source>
        <dbReference type="Proteomes" id="UP000001357"/>
    </source>
</evidence>
<dbReference type="InParanoid" id="A9UQ57"/>
<evidence type="ECO:0000256" key="1">
    <source>
        <dbReference type="ARBA" id="ARBA00023002"/>
    </source>
</evidence>
<comment type="similarity">
    <text evidence="2">Belongs to the peroxidase family.</text>
</comment>
<dbReference type="InterPro" id="IPR002016">
    <property type="entry name" value="Haem_peroxidase"/>
</dbReference>
<dbReference type="KEGG" id="mbr:MONBRDRAFT_13407"/>
<dbReference type="PANTHER" id="PTHR31356:SF66">
    <property type="entry name" value="CATALASE-PEROXIDASE"/>
    <property type="match status" value="1"/>
</dbReference>
<accession>A9UQ57</accession>
<dbReference type="PRINTS" id="PR00459">
    <property type="entry name" value="ASPEROXIDASE"/>
</dbReference>
<dbReference type="Proteomes" id="UP000001357">
    <property type="component" value="Unassembled WGS sequence"/>
</dbReference>
<dbReference type="FunFam" id="1.10.520.10:FF:000021">
    <property type="entry name" value="Peroxidase"/>
    <property type="match status" value="1"/>
</dbReference>
<dbReference type="OMA" id="PIKEKHA"/>
<feature type="domain" description="Plant heme peroxidase family profile" evidence="3">
    <location>
        <begin position="90"/>
        <end position="287"/>
    </location>
</feature>
<dbReference type="GO" id="GO:0042744">
    <property type="term" value="P:hydrogen peroxide catabolic process"/>
    <property type="evidence" value="ECO:0000318"/>
    <property type="project" value="GO_Central"/>
</dbReference>
<organism evidence="4 5">
    <name type="scientific">Monosiga brevicollis</name>
    <name type="common">Choanoflagellate</name>
    <dbReference type="NCBI Taxonomy" id="81824"/>
    <lineage>
        <taxon>Eukaryota</taxon>
        <taxon>Choanoflagellata</taxon>
        <taxon>Craspedida</taxon>
        <taxon>Salpingoecidae</taxon>
        <taxon>Monosiga</taxon>
    </lineage>
</organism>
<dbReference type="GO" id="GO:0004601">
    <property type="term" value="F:peroxidase activity"/>
    <property type="evidence" value="ECO:0000318"/>
    <property type="project" value="GO_Central"/>
</dbReference>
<dbReference type="PROSITE" id="PS50873">
    <property type="entry name" value="PEROXIDASE_4"/>
    <property type="match status" value="1"/>
</dbReference>
<evidence type="ECO:0000313" key="4">
    <source>
        <dbReference type="EMBL" id="EDQ92537.1"/>
    </source>
</evidence>
<keyword evidence="5" id="KW-1185">Reference proteome</keyword>
<dbReference type="InterPro" id="IPR044831">
    <property type="entry name" value="Ccp1-like"/>
</dbReference>
<proteinExistence type="inferred from homology"/>
<name>A9UQ57_MONBE</name>
<gene>
    <name evidence="4" type="ORF">MONBRDRAFT_13407</name>
</gene>
<dbReference type="eggNOG" id="ENOG502QR1E">
    <property type="taxonomic scope" value="Eukaryota"/>
</dbReference>
<dbReference type="InterPro" id="IPR010255">
    <property type="entry name" value="Haem_peroxidase_sf"/>
</dbReference>
<dbReference type="GO" id="GO:0000302">
    <property type="term" value="P:response to reactive oxygen species"/>
    <property type="evidence" value="ECO:0000318"/>
    <property type="project" value="GO_Central"/>
</dbReference>
<protein>
    <recommendedName>
        <fullName evidence="3">Plant heme peroxidase family profile domain-containing protein</fullName>
    </recommendedName>
</protein>
<sequence>MSHNSIGRRNQLKALKVDLAAFINEKNCHPILLRLAWHDAGTFDRHAPSDRCGGANGSIRLQEEMGHGANAGLSKGITFLRPFVEKHSPVSWADAIQMAGALAVELAGGPKLAMRYGRVDVEAAAVDGNLPDAMASNPAQHLRQVFERMGFNDRDIVALSGAHTIGRAFKGRSGVTNNGYGDEAATRYTKSSAVARADGRAGVGMPGGRSWTPNWLTFDNSYFIESLRQPREELLWMATDQALHEDPRFRPHFEEFARDQDAFFHAYAQAHKRLSELGSNFLFDITV</sequence>
<dbReference type="GO" id="GO:0034599">
    <property type="term" value="P:cellular response to oxidative stress"/>
    <property type="evidence" value="ECO:0000318"/>
    <property type="project" value="GO_Central"/>
</dbReference>
<evidence type="ECO:0000256" key="2">
    <source>
        <dbReference type="RuleBase" id="RU004241"/>
    </source>
</evidence>